<comment type="similarity">
    <text evidence="4">Belongs to the methyl-accepting chemotaxis (MCP) protein family.</text>
</comment>
<organism evidence="9 10">
    <name type="scientific">Zobellella denitrificans</name>
    <dbReference type="NCBI Taxonomy" id="347534"/>
    <lineage>
        <taxon>Bacteria</taxon>
        <taxon>Pseudomonadati</taxon>
        <taxon>Pseudomonadota</taxon>
        <taxon>Gammaproteobacteria</taxon>
        <taxon>Aeromonadales</taxon>
        <taxon>Aeromonadaceae</taxon>
        <taxon>Zobellella</taxon>
    </lineage>
</organism>
<dbReference type="InterPro" id="IPR047347">
    <property type="entry name" value="YvaQ-like_sensor"/>
</dbReference>
<comment type="subcellular location">
    <subcellularLocation>
        <location evidence="1">Membrane</location>
    </subcellularLocation>
</comment>
<keyword evidence="7" id="KW-0812">Transmembrane</keyword>
<evidence type="ECO:0000256" key="3">
    <source>
        <dbReference type="ARBA" id="ARBA00023224"/>
    </source>
</evidence>
<dbReference type="GO" id="GO:0004888">
    <property type="term" value="F:transmembrane signaling receptor activity"/>
    <property type="evidence" value="ECO:0007669"/>
    <property type="project" value="InterPro"/>
</dbReference>
<evidence type="ECO:0000256" key="6">
    <source>
        <dbReference type="SAM" id="MobiDB-lite"/>
    </source>
</evidence>
<keyword evidence="3 5" id="KW-0807">Transducer</keyword>
<dbReference type="KEGG" id="zdf:AN401_15075"/>
<keyword evidence="9" id="KW-0808">Transferase</keyword>
<protein>
    <submittedName>
        <fullName evidence="9">Histidine kinase</fullName>
    </submittedName>
</protein>
<dbReference type="AlphaFoldDB" id="A0A291HSI2"/>
<dbReference type="InterPro" id="IPR024478">
    <property type="entry name" value="HlyB_4HB_MCP"/>
</dbReference>
<dbReference type="FunFam" id="1.10.287.950:FF:000001">
    <property type="entry name" value="Methyl-accepting chemotaxis sensory transducer"/>
    <property type="match status" value="1"/>
</dbReference>
<keyword evidence="2" id="KW-0145">Chemotaxis</keyword>
<name>A0A291HSI2_9GAMM</name>
<dbReference type="GO" id="GO:0006935">
    <property type="term" value="P:chemotaxis"/>
    <property type="evidence" value="ECO:0007669"/>
    <property type="project" value="UniProtKB-KW"/>
</dbReference>
<keyword evidence="7" id="KW-1133">Transmembrane helix</keyword>
<proteinExistence type="inferred from homology"/>
<dbReference type="PANTHER" id="PTHR43531">
    <property type="entry name" value="PROTEIN ICFG"/>
    <property type="match status" value="1"/>
</dbReference>
<dbReference type="GO" id="GO:0007165">
    <property type="term" value="P:signal transduction"/>
    <property type="evidence" value="ECO:0007669"/>
    <property type="project" value="UniProtKB-KW"/>
</dbReference>
<evidence type="ECO:0000259" key="8">
    <source>
        <dbReference type="PROSITE" id="PS50111"/>
    </source>
</evidence>
<dbReference type="InterPro" id="IPR051310">
    <property type="entry name" value="MCP_chemotaxis"/>
</dbReference>
<dbReference type="InterPro" id="IPR004089">
    <property type="entry name" value="MCPsignal_dom"/>
</dbReference>
<feature type="region of interest" description="Disordered" evidence="6">
    <location>
        <begin position="512"/>
        <end position="542"/>
    </location>
</feature>
<keyword evidence="10" id="KW-1185">Reference proteome</keyword>
<keyword evidence="7" id="KW-0472">Membrane</keyword>
<reference evidence="10" key="1">
    <citation type="submission" date="2015-09" db="EMBL/GenBank/DDBJ databases">
        <authorList>
            <person name="Shao Z."/>
            <person name="Wang L."/>
        </authorList>
    </citation>
    <scope>NUCLEOTIDE SEQUENCE [LARGE SCALE GENOMIC DNA]</scope>
    <source>
        <strain evidence="10">F13-1</strain>
    </source>
</reference>
<dbReference type="PANTHER" id="PTHR43531:SF11">
    <property type="entry name" value="METHYL-ACCEPTING CHEMOTAXIS PROTEIN 3"/>
    <property type="match status" value="1"/>
</dbReference>
<dbReference type="PROSITE" id="PS50111">
    <property type="entry name" value="CHEMOTAXIS_TRANSDUC_2"/>
    <property type="match status" value="1"/>
</dbReference>
<dbReference type="PRINTS" id="PR00260">
    <property type="entry name" value="CHEMTRNSDUCR"/>
</dbReference>
<dbReference type="Pfam" id="PF12729">
    <property type="entry name" value="4HB_MCP_1"/>
    <property type="match status" value="1"/>
</dbReference>
<evidence type="ECO:0000313" key="9">
    <source>
        <dbReference type="EMBL" id="ATG75021.1"/>
    </source>
</evidence>
<dbReference type="Pfam" id="PF00015">
    <property type="entry name" value="MCPsignal"/>
    <property type="match status" value="1"/>
</dbReference>
<dbReference type="Proteomes" id="UP000217763">
    <property type="component" value="Chromosome"/>
</dbReference>
<evidence type="ECO:0000256" key="7">
    <source>
        <dbReference type="SAM" id="Phobius"/>
    </source>
</evidence>
<feature type="transmembrane region" description="Helical" evidence="7">
    <location>
        <begin position="12"/>
        <end position="30"/>
    </location>
</feature>
<evidence type="ECO:0000256" key="2">
    <source>
        <dbReference type="ARBA" id="ARBA00022500"/>
    </source>
</evidence>
<evidence type="ECO:0000256" key="4">
    <source>
        <dbReference type="ARBA" id="ARBA00029447"/>
    </source>
</evidence>
<feature type="transmembrane region" description="Helical" evidence="7">
    <location>
        <begin position="189"/>
        <end position="209"/>
    </location>
</feature>
<dbReference type="GO" id="GO:0005886">
    <property type="term" value="C:plasma membrane"/>
    <property type="evidence" value="ECO:0007669"/>
    <property type="project" value="TreeGrafter"/>
</dbReference>
<dbReference type="InterPro" id="IPR004090">
    <property type="entry name" value="Chemotax_Me-accpt_rcpt"/>
</dbReference>
<dbReference type="SMART" id="SM00283">
    <property type="entry name" value="MA"/>
    <property type="match status" value="1"/>
</dbReference>
<dbReference type="SUPFAM" id="SSF58104">
    <property type="entry name" value="Methyl-accepting chemotaxis protein (MCP) signaling domain"/>
    <property type="match status" value="1"/>
</dbReference>
<gene>
    <name evidence="9" type="ORF">AN401_15075</name>
</gene>
<evidence type="ECO:0000313" key="10">
    <source>
        <dbReference type="Proteomes" id="UP000217763"/>
    </source>
</evidence>
<feature type="domain" description="Methyl-accepting transducer" evidence="8">
    <location>
        <begin position="271"/>
        <end position="486"/>
    </location>
</feature>
<dbReference type="CDD" id="cd11386">
    <property type="entry name" value="MCP_signal"/>
    <property type="match status" value="1"/>
</dbReference>
<feature type="compositionally biased region" description="Low complexity" evidence="6">
    <location>
        <begin position="513"/>
        <end position="522"/>
    </location>
</feature>
<evidence type="ECO:0000256" key="1">
    <source>
        <dbReference type="ARBA" id="ARBA00004370"/>
    </source>
</evidence>
<dbReference type="CDD" id="cd19411">
    <property type="entry name" value="MCP2201-like_sensor"/>
    <property type="match status" value="1"/>
</dbReference>
<dbReference type="Gene3D" id="1.10.287.950">
    <property type="entry name" value="Methyl-accepting chemotaxis protein"/>
    <property type="match status" value="1"/>
</dbReference>
<dbReference type="GO" id="GO:0016301">
    <property type="term" value="F:kinase activity"/>
    <property type="evidence" value="ECO:0007669"/>
    <property type="project" value="UniProtKB-KW"/>
</dbReference>
<accession>A0A291HSI2</accession>
<sequence length="542" mass="57956">MFKGMRVATKLALGFGLVIAMLLLVSLVGISRMQQLNQAQQMIVEDLWPKTKRANDVIDKANAIAIALRNMMLTQDSRDRQQQQALIQDLRREIAAELEWLQQRIHSEQGTALLRQISEQRQHYIAGQDRLLGLIVQDNPDAAQRYLQNELRPVLRAYQESVVALIEYQGDLLEASGLEAHQTYEQARLLMLLSAGVALLAALLAGGLITRNLLRQLGGEPDYAAAVAGRIAQGDLSVDIVLRRGDSTSLLAAMKDMVDKLSQIIGEVRTAADNLASASEEVSATAQSMSQGASEQAAGVEQTSASVEQMSASINQNTDNARVTDGMASKAAREAAEGGEAVQQTVAAMKQIAQRIGIIDDIAYQTNLLALNAAIEAARAGEHGKGFAVVATEVRKLAERSQVAAQEIGELSDSSVALAEKAGRLLEEMVPAIDKTSDLVQEISAASSEQATGAAQINTAMSQLSQVTQQSASSSEELAATAEEMSSQAEQLQQAMSFFTLVAGAAVKRESRAAAGKGKAARPPQPEPDLGEGELEPGFTRF</sequence>
<dbReference type="EMBL" id="CP012621">
    <property type="protein sequence ID" value="ATG75021.1"/>
    <property type="molecule type" value="Genomic_DNA"/>
</dbReference>
<evidence type="ECO:0000256" key="5">
    <source>
        <dbReference type="PROSITE-ProRule" id="PRU00284"/>
    </source>
</evidence>
<keyword evidence="9" id="KW-0418">Kinase</keyword>